<dbReference type="InterPro" id="IPR050721">
    <property type="entry name" value="Trk_Ktr_HKT_K-transport"/>
</dbReference>
<gene>
    <name evidence="9" type="primary">trkA</name>
    <name evidence="9" type="ORF">GQ588_14100</name>
</gene>
<keyword evidence="4" id="KW-0630">Potassium</keyword>
<evidence type="ECO:0000259" key="7">
    <source>
        <dbReference type="PROSITE" id="PS51201"/>
    </source>
</evidence>
<evidence type="ECO:0000313" key="10">
    <source>
        <dbReference type="Proteomes" id="UP000430508"/>
    </source>
</evidence>
<feature type="domain" description="RCK N-terminal" evidence="7">
    <location>
        <begin position="227"/>
        <end position="344"/>
    </location>
</feature>
<dbReference type="EMBL" id="CP046996">
    <property type="protein sequence ID" value="QHA01690.1"/>
    <property type="molecule type" value="Genomic_DNA"/>
</dbReference>
<evidence type="ECO:0000256" key="1">
    <source>
        <dbReference type="ARBA" id="ARBA00017378"/>
    </source>
</evidence>
<dbReference type="Gene3D" id="3.40.50.720">
    <property type="entry name" value="NAD(P)-binding Rossmann-like Domain"/>
    <property type="match status" value="2"/>
</dbReference>
<dbReference type="RefSeq" id="WP_158208648.1">
    <property type="nucleotide sequence ID" value="NZ_CP046996.1"/>
</dbReference>
<keyword evidence="5" id="KW-0520">NAD</keyword>
<evidence type="ECO:0000256" key="3">
    <source>
        <dbReference type="ARBA" id="ARBA00022538"/>
    </source>
</evidence>
<feature type="domain" description="RCK N-terminal" evidence="7">
    <location>
        <begin position="1"/>
        <end position="121"/>
    </location>
</feature>
<dbReference type="NCBIfam" id="NF007031">
    <property type="entry name" value="PRK09496.1-2"/>
    <property type="match status" value="1"/>
</dbReference>
<keyword evidence="6" id="KW-0406">Ion transport</keyword>
<dbReference type="PANTHER" id="PTHR43833:SF5">
    <property type="entry name" value="TRK SYSTEM POTASSIUM UPTAKE PROTEIN TRKA"/>
    <property type="match status" value="1"/>
</dbReference>
<dbReference type="PANTHER" id="PTHR43833">
    <property type="entry name" value="POTASSIUM CHANNEL PROTEIN 2-RELATED-RELATED"/>
    <property type="match status" value="1"/>
</dbReference>
<dbReference type="InterPro" id="IPR036291">
    <property type="entry name" value="NAD(P)-bd_dom_sf"/>
</dbReference>
<dbReference type="NCBIfam" id="NF007039">
    <property type="entry name" value="PRK09496.3-2"/>
    <property type="match status" value="1"/>
</dbReference>
<feature type="domain" description="RCK C-terminal" evidence="8">
    <location>
        <begin position="141"/>
        <end position="222"/>
    </location>
</feature>
<feature type="domain" description="RCK C-terminal" evidence="8">
    <location>
        <begin position="364"/>
        <end position="443"/>
    </location>
</feature>
<dbReference type="GO" id="GO:0015079">
    <property type="term" value="F:potassium ion transmembrane transporter activity"/>
    <property type="evidence" value="ECO:0007669"/>
    <property type="project" value="InterPro"/>
</dbReference>
<dbReference type="PROSITE" id="PS51201">
    <property type="entry name" value="RCK_N"/>
    <property type="match status" value="2"/>
</dbReference>
<reference evidence="9 10" key="1">
    <citation type="submission" date="2019-12" db="EMBL/GenBank/DDBJ databases">
        <title>Sequence classification of anaerobic respiratory reductive dehalogenases: First we see many, then we see few.</title>
        <authorList>
            <person name="Molenda O."/>
            <person name="Puentes Jacome L.A."/>
            <person name="Cao X."/>
            <person name="Nesbo C.L."/>
            <person name="Tang S."/>
            <person name="Morson N."/>
            <person name="Patron J."/>
            <person name="Lomheim L."/>
            <person name="Wishart D.S."/>
            <person name="Edwards E.A."/>
        </authorList>
    </citation>
    <scope>NUCLEOTIDE SEQUENCE [LARGE SCALE GENOMIC DNA]</scope>
    <source>
        <strain evidence="9 10">12DCA</strain>
    </source>
</reference>
<keyword evidence="2" id="KW-0813">Transport</keyword>
<name>A0A857DJZ2_9FIRM</name>
<evidence type="ECO:0000259" key="8">
    <source>
        <dbReference type="PROSITE" id="PS51202"/>
    </source>
</evidence>
<keyword evidence="3" id="KW-0633">Potassium transport</keyword>
<dbReference type="AlphaFoldDB" id="A0A857DJZ2"/>
<organism evidence="9 10">
    <name type="scientific">Dehalobacter restrictus</name>
    <dbReference type="NCBI Taxonomy" id="55583"/>
    <lineage>
        <taxon>Bacteria</taxon>
        <taxon>Bacillati</taxon>
        <taxon>Bacillota</taxon>
        <taxon>Clostridia</taxon>
        <taxon>Eubacteriales</taxon>
        <taxon>Desulfitobacteriaceae</taxon>
        <taxon>Dehalobacter</taxon>
    </lineage>
</organism>
<dbReference type="InterPro" id="IPR003148">
    <property type="entry name" value="RCK_N"/>
</dbReference>
<evidence type="ECO:0000256" key="2">
    <source>
        <dbReference type="ARBA" id="ARBA00022448"/>
    </source>
</evidence>
<accession>A0A857DJZ2</accession>
<dbReference type="SUPFAM" id="SSF51735">
    <property type="entry name" value="NAD(P)-binding Rossmann-fold domains"/>
    <property type="match status" value="2"/>
</dbReference>
<dbReference type="NCBIfam" id="NF007041">
    <property type="entry name" value="PRK09496.3-4"/>
    <property type="match status" value="1"/>
</dbReference>
<sequence length="443" mass="48375">MRVVIVGAGKVGFSLAQYLVDEDHDVIVIEEDETRRNIIQNSLDVMTIQGNGASPRVLMNADVRSADLMIAVTDSDEVNMVACMAAKQAGIHQTIARIRNSEYIGKEEAEFHCSLGIDLTINPEHVTAVEISRILFIPAALEVEDFADGKVRLLEVRIRSESPHTNIPISELNLPKDILIVGILRKNRMIIPNGAEMLKPSDNVFLVGDPQALNEIQDEFTEKMVPVKKVMIIGAGRIGRNLAVLLEKAGMIVKVIDKNPERCQVLAKSLKKGTVYCGEGTDIDLLMEEGVGDADAVVCLTDDDKLNLLLALMAKDLGAQKTICRVGRTEYIPLMEKVGVDSVLSPRLITAGFILSQVRRGKFISVALLEGAKAQAMEIGISPTSKVAGKKLKEVRFPYNCLVGAVLHQGRVYVPNGESVLMPGDQAIIFALPDTIIKVNKFF</sequence>
<dbReference type="NCBIfam" id="NF007033">
    <property type="entry name" value="PRK09496.1-5"/>
    <property type="match status" value="1"/>
</dbReference>
<dbReference type="Pfam" id="PF02254">
    <property type="entry name" value="TrkA_N"/>
    <property type="match status" value="2"/>
</dbReference>
<dbReference type="NCBIfam" id="NF007034">
    <property type="entry name" value="PRK09496.2-1"/>
    <property type="match status" value="1"/>
</dbReference>
<evidence type="ECO:0000256" key="6">
    <source>
        <dbReference type="ARBA" id="ARBA00023065"/>
    </source>
</evidence>
<dbReference type="NCBIfam" id="NF007032">
    <property type="entry name" value="PRK09496.1-4"/>
    <property type="match status" value="1"/>
</dbReference>
<proteinExistence type="predicted"/>
<dbReference type="InterPro" id="IPR036721">
    <property type="entry name" value="RCK_C_sf"/>
</dbReference>
<dbReference type="InterPro" id="IPR006036">
    <property type="entry name" value="K_uptake_TrkA"/>
</dbReference>
<protein>
    <recommendedName>
        <fullName evidence="1">Trk system potassium uptake protein TrkA</fullName>
    </recommendedName>
</protein>
<dbReference type="Proteomes" id="UP000430508">
    <property type="component" value="Chromosome"/>
</dbReference>
<dbReference type="PROSITE" id="PS51202">
    <property type="entry name" value="RCK_C"/>
    <property type="match status" value="2"/>
</dbReference>
<evidence type="ECO:0000256" key="5">
    <source>
        <dbReference type="ARBA" id="ARBA00023027"/>
    </source>
</evidence>
<dbReference type="SUPFAM" id="SSF116726">
    <property type="entry name" value="TrkA C-terminal domain-like"/>
    <property type="match status" value="2"/>
</dbReference>
<evidence type="ECO:0000256" key="4">
    <source>
        <dbReference type="ARBA" id="ARBA00022958"/>
    </source>
</evidence>
<dbReference type="InterPro" id="IPR006037">
    <property type="entry name" value="RCK_C"/>
</dbReference>
<dbReference type="Pfam" id="PF02080">
    <property type="entry name" value="TrkA_C"/>
    <property type="match status" value="2"/>
</dbReference>
<dbReference type="PRINTS" id="PR00335">
    <property type="entry name" value="KUPTAKETRKA"/>
</dbReference>
<dbReference type="Gene3D" id="3.30.70.1450">
    <property type="entry name" value="Regulator of K+ conductance, C-terminal domain"/>
    <property type="match status" value="2"/>
</dbReference>
<dbReference type="GO" id="GO:0005886">
    <property type="term" value="C:plasma membrane"/>
    <property type="evidence" value="ECO:0007669"/>
    <property type="project" value="InterPro"/>
</dbReference>
<evidence type="ECO:0000313" key="9">
    <source>
        <dbReference type="EMBL" id="QHA01690.1"/>
    </source>
</evidence>